<evidence type="ECO:0000256" key="6">
    <source>
        <dbReference type="ARBA" id="ARBA00022967"/>
    </source>
</evidence>
<protein>
    <submittedName>
        <fullName evidence="9">Heme exporter protein A</fullName>
    </submittedName>
</protein>
<keyword evidence="7" id="KW-0472">Membrane</keyword>
<keyword evidence="6" id="KW-1278">Translocase</keyword>
<evidence type="ECO:0000256" key="4">
    <source>
        <dbReference type="ARBA" id="ARBA00022748"/>
    </source>
</evidence>
<dbReference type="InterPro" id="IPR003439">
    <property type="entry name" value="ABC_transporter-like_ATP-bd"/>
</dbReference>
<evidence type="ECO:0000256" key="7">
    <source>
        <dbReference type="ARBA" id="ARBA00023136"/>
    </source>
</evidence>
<evidence type="ECO:0000313" key="10">
    <source>
        <dbReference type="Proteomes" id="UP000183447"/>
    </source>
</evidence>
<dbReference type="NCBIfam" id="TIGR01189">
    <property type="entry name" value="ccmA"/>
    <property type="match status" value="1"/>
</dbReference>
<dbReference type="PROSITE" id="PS00211">
    <property type="entry name" value="ABC_TRANSPORTER_1"/>
    <property type="match status" value="1"/>
</dbReference>
<dbReference type="GO" id="GO:0022857">
    <property type="term" value="F:transmembrane transporter activity"/>
    <property type="evidence" value="ECO:0007669"/>
    <property type="project" value="InterPro"/>
</dbReference>
<dbReference type="STRING" id="665118.SAMN02983003_2438"/>
<evidence type="ECO:0000256" key="1">
    <source>
        <dbReference type="ARBA" id="ARBA00005417"/>
    </source>
</evidence>
<dbReference type="PROSITE" id="PS50893">
    <property type="entry name" value="ABC_TRANSPORTER_2"/>
    <property type="match status" value="1"/>
</dbReference>
<evidence type="ECO:0000256" key="3">
    <source>
        <dbReference type="ARBA" id="ARBA00022741"/>
    </source>
</evidence>
<keyword evidence="4" id="KW-0201">Cytochrome c-type biogenesis</keyword>
<keyword evidence="2" id="KW-0813">Transport</keyword>
<accession>A0A1K2HYR8</accession>
<keyword evidence="3" id="KW-0547">Nucleotide-binding</keyword>
<evidence type="ECO:0000256" key="5">
    <source>
        <dbReference type="ARBA" id="ARBA00022840"/>
    </source>
</evidence>
<sequence>MPNAHPKPLQLPPIRLAAAGLAARRGERLLFSGLDFTLAPGQLLLITGPNGAGKTTLLRLVAGALTPEDGTLVWQGIDEDARPQALMHLLSHRTAIKPRLTLSEDLAFWQAVNGPGPDAFEALDRVGLGGLDWLEAGLLSAGQQRRLALARLIVSPRPVWLLDEPTAALDAEGDAMVAALLADHLGQGGLALCATHLPLALEGADIVRLRLGAPR</sequence>
<dbReference type="InterPro" id="IPR005895">
    <property type="entry name" value="ABC_transptr_haem_export_CcmA"/>
</dbReference>
<dbReference type="SMART" id="SM00382">
    <property type="entry name" value="AAA"/>
    <property type="match status" value="1"/>
</dbReference>
<dbReference type="PANTHER" id="PTHR43499:SF1">
    <property type="entry name" value="ABC TRANSPORTER I FAMILY MEMBER 1"/>
    <property type="match status" value="1"/>
</dbReference>
<dbReference type="InterPro" id="IPR017871">
    <property type="entry name" value="ABC_transporter-like_CS"/>
</dbReference>
<dbReference type="InterPro" id="IPR003593">
    <property type="entry name" value="AAA+_ATPase"/>
</dbReference>
<dbReference type="GO" id="GO:0016887">
    <property type="term" value="F:ATP hydrolysis activity"/>
    <property type="evidence" value="ECO:0007669"/>
    <property type="project" value="InterPro"/>
</dbReference>
<name>A0A1K2HYR8_9HYPH</name>
<dbReference type="EMBL" id="FPKU01000002">
    <property type="protein sequence ID" value="SFZ85194.1"/>
    <property type="molecule type" value="Genomic_DNA"/>
</dbReference>
<keyword evidence="5" id="KW-0067">ATP-binding</keyword>
<dbReference type="InterPro" id="IPR027417">
    <property type="entry name" value="P-loop_NTPase"/>
</dbReference>
<gene>
    <name evidence="9" type="ORF">SAMN02983003_2438</name>
</gene>
<dbReference type="GO" id="GO:0017004">
    <property type="term" value="P:cytochrome complex assembly"/>
    <property type="evidence" value="ECO:0007669"/>
    <property type="project" value="UniProtKB-KW"/>
</dbReference>
<dbReference type="PANTHER" id="PTHR43499">
    <property type="entry name" value="ABC TRANSPORTER I FAMILY MEMBER 1"/>
    <property type="match status" value="1"/>
</dbReference>
<dbReference type="Gene3D" id="3.40.50.300">
    <property type="entry name" value="P-loop containing nucleotide triphosphate hydrolases"/>
    <property type="match status" value="1"/>
</dbReference>
<dbReference type="GO" id="GO:0005524">
    <property type="term" value="F:ATP binding"/>
    <property type="evidence" value="ECO:0007669"/>
    <property type="project" value="UniProtKB-KW"/>
</dbReference>
<proteinExistence type="inferred from homology"/>
<organism evidence="9 10">
    <name type="scientific">Devosia enhydra</name>
    <dbReference type="NCBI Taxonomy" id="665118"/>
    <lineage>
        <taxon>Bacteria</taxon>
        <taxon>Pseudomonadati</taxon>
        <taxon>Pseudomonadota</taxon>
        <taxon>Alphaproteobacteria</taxon>
        <taxon>Hyphomicrobiales</taxon>
        <taxon>Devosiaceae</taxon>
        <taxon>Devosia</taxon>
    </lineage>
</organism>
<comment type="similarity">
    <text evidence="1">Belongs to the ABC transporter superfamily.</text>
</comment>
<evidence type="ECO:0000256" key="2">
    <source>
        <dbReference type="ARBA" id="ARBA00022448"/>
    </source>
</evidence>
<feature type="domain" description="ABC transporter" evidence="8">
    <location>
        <begin position="14"/>
        <end position="215"/>
    </location>
</feature>
<evidence type="ECO:0000259" key="8">
    <source>
        <dbReference type="PROSITE" id="PS50893"/>
    </source>
</evidence>
<dbReference type="Proteomes" id="UP000183447">
    <property type="component" value="Unassembled WGS sequence"/>
</dbReference>
<dbReference type="OrthoDB" id="9800654at2"/>
<dbReference type="Pfam" id="PF00005">
    <property type="entry name" value="ABC_tran"/>
    <property type="match status" value="1"/>
</dbReference>
<dbReference type="AlphaFoldDB" id="A0A1K2HYR8"/>
<reference evidence="9 10" key="1">
    <citation type="submission" date="2016-11" db="EMBL/GenBank/DDBJ databases">
        <authorList>
            <person name="Jaros S."/>
            <person name="Januszkiewicz K."/>
            <person name="Wedrychowicz H."/>
        </authorList>
    </citation>
    <scope>NUCLEOTIDE SEQUENCE [LARGE SCALE GENOMIC DNA]</scope>
    <source>
        <strain evidence="9 10">ATCC 23634</strain>
    </source>
</reference>
<evidence type="ECO:0000313" key="9">
    <source>
        <dbReference type="EMBL" id="SFZ85194.1"/>
    </source>
</evidence>
<keyword evidence="10" id="KW-1185">Reference proteome</keyword>
<dbReference type="SUPFAM" id="SSF52540">
    <property type="entry name" value="P-loop containing nucleoside triphosphate hydrolases"/>
    <property type="match status" value="1"/>
</dbReference>